<feature type="region of interest" description="Disordered" evidence="1">
    <location>
        <begin position="32"/>
        <end position="54"/>
    </location>
</feature>
<feature type="region of interest" description="Disordered" evidence="1">
    <location>
        <begin position="90"/>
        <end position="142"/>
    </location>
</feature>
<feature type="compositionally biased region" description="Low complexity" evidence="1">
    <location>
        <begin position="105"/>
        <end position="134"/>
    </location>
</feature>
<accession>A0A7S4AFY7</accession>
<evidence type="ECO:0000256" key="1">
    <source>
        <dbReference type="SAM" id="MobiDB-lite"/>
    </source>
</evidence>
<gene>
    <name evidence="2" type="ORF">PAUS00366_LOCUS6407</name>
</gene>
<name>A0A7S4AFY7_9STRA</name>
<dbReference type="EMBL" id="HBIX01008286">
    <property type="protein sequence ID" value="CAE0713655.1"/>
    <property type="molecule type" value="Transcribed_RNA"/>
</dbReference>
<evidence type="ECO:0000313" key="2">
    <source>
        <dbReference type="EMBL" id="CAE0713655.1"/>
    </source>
</evidence>
<feature type="compositionally biased region" description="Low complexity" evidence="1">
    <location>
        <begin position="32"/>
        <end position="46"/>
    </location>
</feature>
<organism evidence="2">
    <name type="scientific">Pseudo-nitzschia australis</name>
    <dbReference type="NCBI Taxonomy" id="44445"/>
    <lineage>
        <taxon>Eukaryota</taxon>
        <taxon>Sar</taxon>
        <taxon>Stramenopiles</taxon>
        <taxon>Ochrophyta</taxon>
        <taxon>Bacillariophyta</taxon>
        <taxon>Bacillariophyceae</taxon>
        <taxon>Bacillariophycidae</taxon>
        <taxon>Bacillariales</taxon>
        <taxon>Bacillariaceae</taxon>
        <taxon>Pseudo-nitzschia</taxon>
    </lineage>
</organism>
<reference evidence="2" key="1">
    <citation type="submission" date="2021-01" db="EMBL/GenBank/DDBJ databases">
        <authorList>
            <person name="Corre E."/>
            <person name="Pelletier E."/>
            <person name="Niang G."/>
            <person name="Scheremetjew M."/>
            <person name="Finn R."/>
            <person name="Kale V."/>
            <person name="Holt S."/>
            <person name="Cochrane G."/>
            <person name="Meng A."/>
            <person name="Brown T."/>
            <person name="Cohen L."/>
        </authorList>
    </citation>
    <scope>NUCLEOTIDE SEQUENCE</scope>
    <source>
        <strain evidence="2">10249 10 AB</strain>
    </source>
</reference>
<sequence length="175" mass="19538">MDHYWSLPFKILVLLMRNHCSTKGRRDIRWTTTGVQQKSSKSTKSTKGMKKAKKDRWYQFDRLRTGSFPPSVEPTTLFFGTGPTLIKSTPTIDVIGPFSPPTPSSLPSDGPSLQPSDGPSLQPSDGPSLQPSDGTSLQPSDGPLLHFAPTIRGLDHRWYLIFHLPFEGFYQKKGH</sequence>
<protein>
    <submittedName>
        <fullName evidence="2">Uncharacterized protein</fullName>
    </submittedName>
</protein>
<proteinExistence type="predicted"/>
<dbReference type="AlphaFoldDB" id="A0A7S4AFY7"/>